<dbReference type="PANTHER" id="PTHR46558">
    <property type="entry name" value="TRACRIPTIONAL REGULATORY PROTEIN-RELATED-RELATED"/>
    <property type="match status" value="1"/>
</dbReference>
<evidence type="ECO:0000256" key="1">
    <source>
        <dbReference type="ARBA" id="ARBA00023125"/>
    </source>
</evidence>
<reference evidence="3 4" key="1">
    <citation type="submission" date="2020-01" db="EMBL/GenBank/DDBJ databases">
        <title>Whole-genome sequence of Heliobacterium undosum DSM 13378.</title>
        <authorList>
            <person name="Kyndt J.A."/>
            <person name="Meyer T.E."/>
        </authorList>
    </citation>
    <scope>NUCLEOTIDE SEQUENCE [LARGE SCALE GENOMIC DNA]</scope>
    <source>
        <strain evidence="3 4">DSM 13378</strain>
    </source>
</reference>
<dbReference type="CDD" id="cd00093">
    <property type="entry name" value="HTH_XRE"/>
    <property type="match status" value="1"/>
</dbReference>
<dbReference type="GO" id="GO:0003677">
    <property type="term" value="F:DNA binding"/>
    <property type="evidence" value="ECO:0007669"/>
    <property type="project" value="UniProtKB-KW"/>
</dbReference>
<proteinExistence type="predicted"/>
<evidence type="ECO:0000313" key="3">
    <source>
        <dbReference type="EMBL" id="MZP31217.1"/>
    </source>
</evidence>
<sequence length="139" mass="16062">MATVFGNRLSELRAKLGWSQQRVCDELEKRYPGVSLKRNSYSQYETKGNEPEYSMLVKLADLFGVSVDYLLGRTDTLSPIQYIESSLSDAPELSVFFHELKQRDDLQLLFKQVRPMSPEDIKKIIRVIKAIEDEEAQED</sequence>
<dbReference type="RefSeq" id="WP_161259736.1">
    <property type="nucleotide sequence ID" value="NZ_WXEY01000028.1"/>
</dbReference>
<dbReference type="Proteomes" id="UP000463470">
    <property type="component" value="Unassembled WGS sequence"/>
</dbReference>
<dbReference type="Gene3D" id="1.10.260.40">
    <property type="entry name" value="lambda repressor-like DNA-binding domains"/>
    <property type="match status" value="1"/>
</dbReference>
<dbReference type="SMART" id="SM00530">
    <property type="entry name" value="HTH_XRE"/>
    <property type="match status" value="1"/>
</dbReference>
<dbReference type="AlphaFoldDB" id="A0A845L3K8"/>
<name>A0A845L3K8_9FIRM</name>
<evidence type="ECO:0000313" key="4">
    <source>
        <dbReference type="Proteomes" id="UP000463470"/>
    </source>
</evidence>
<dbReference type="InterPro" id="IPR010982">
    <property type="entry name" value="Lambda_DNA-bd_dom_sf"/>
</dbReference>
<evidence type="ECO:0000259" key="2">
    <source>
        <dbReference type="PROSITE" id="PS50943"/>
    </source>
</evidence>
<dbReference type="Pfam" id="PF12844">
    <property type="entry name" value="HTH_19"/>
    <property type="match status" value="1"/>
</dbReference>
<accession>A0A845L3K8</accession>
<organism evidence="3 4">
    <name type="scientific">Heliomicrobium undosum</name>
    <dbReference type="NCBI Taxonomy" id="121734"/>
    <lineage>
        <taxon>Bacteria</taxon>
        <taxon>Bacillati</taxon>
        <taxon>Bacillota</taxon>
        <taxon>Clostridia</taxon>
        <taxon>Eubacteriales</taxon>
        <taxon>Heliobacteriaceae</taxon>
        <taxon>Heliomicrobium</taxon>
    </lineage>
</organism>
<dbReference type="OrthoDB" id="1786861at2"/>
<gene>
    <name evidence="3" type="ORF">GTO91_16030</name>
</gene>
<dbReference type="InterPro" id="IPR001387">
    <property type="entry name" value="Cro/C1-type_HTH"/>
</dbReference>
<keyword evidence="4" id="KW-1185">Reference proteome</keyword>
<dbReference type="PANTHER" id="PTHR46558:SF11">
    <property type="entry name" value="HTH-TYPE TRANSCRIPTIONAL REGULATOR XRE"/>
    <property type="match status" value="1"/>
</dbReference>
<dbReference type="EMBL" id="WXEY01000028">
    <property type="protein sequence ID" value="MZP31217.1"/>
    <property type="molecule type" value="Genomic_DNA"/>
</dbReference>
<keyword evidence="1" id="KW-0238">DNA-binding</keyword>
<protein>
    <submittedName>
        <fullName evidence="3">Helix-turn-helix domain-containing protein</fullName>
    </submittedName>
</protein>
<comment type="caution">
    <text evidence="3">The sequence shown here is derived from an EMBL/GenBank/DDBJ whole genome shotgun (WGS) entry which is preliminary data.</text>
</comment>
<feature type="domain" description="HTH cro/C1-type" evidence="2">
    <location>
        <begin position="9"/>
        <end position="70"/>
    </location>
</feature>
<dbReference type="PROSITE" id="PS50943">
    <property type="entry name" value="HTH_CROC1"/>
    <property type="match status" value="1"/>
</dbReference>
<dbReference type="SUPFAM" id="SSF47413">
    <property type="entry name" value="lambda repressor-like DNA-binding domains"/>
    <property type="match status" value="1"/>
</dbReference>